<proteinExistence type="predicted"/>
<dbReference type="RefSeq" id="WP_023398303.1">
    <property type="nucleotide sequence ID" value="NZ_AUSV01000017.1"/>
</dbReference>
<dbReference type="PATRIC" id="fig|1353533.3.peg.1360"/>
<dbReference type="AlphaFoldDB" id="V4HWR6"/>
<sequence>MDAHDSVVKDKFENIYTIKRKQNRSKTFEARMIADHNETIFGCFLSVYDKDGNLLVKERLFYEEPDEYLFNSRIGDIKWLDNSTIVYTSNTKQELARFSLN</sequence>
<organism evidence="1 2">
    <name type="scientific">Pseudoalteromonas luteoviolacea (strain 2ta16)</name>
    <dbReference type="NCBI Taxonomy" id="1353533"/>
    <lineage>
        <taxon>Bacteria</taxon>
        <taxon>Pseudomonadati</taxon>
        <taxon>Pseudomonadota</taxon>
        <taxon>Gammaproteobacteria</taxon>
        <taxon>Alteromonadales</taxon>
        <taxon>Pseudoalteromonadaceae</taxon>
        <taxon>Pseudoalteromonas</taxon>
    </lineage>
</organism>
<comment type="caution">
    <text evidence="1">The sequence shown here is derived from an EMBL/GenBank/DDBJ whole genome shotgun (WGS) entry which is preliminary data.</text>
</comment>
<dbReference type="Proteomes" id="UP000017820">
    <property type="component" value="Unassembled WGS sequence"/>
</dbReference>
<reference evidence="1 2" key="1">
    <citation type="submission" date="2013-07" db="EMBL/GenBank/DDBJ databases">
        <title>Draft genome sequence of Pseudoalteromonas luteoviolacea 2ta16.</title>
        <authorList>
            <person name="Allen E.E."/>
            <person name="Azam F."/>
            <person name="Podell S."/>
        </authorList>
    </citation>
    <scope>NUCLEOTIDE SEQUENCE [LARGE SCALE GENOMIC DNA]</scope>
    <source>
        <strain evidence="1 2">2ta16</strain>
    </source>
</reference>
<accession>V4HWR6</accession>
<dbReference type="GeneID" id="29922055"/>
<name>V4HWR6_PSEL2</name>
<protein>
    <submittedName>
        <fullName evidence="1">Uncharacterized protein</fullName>
    </submittedName>
</protein>
<evidence type="ECO:0000313" key="2">
    <source>
        <dbReference type="Proteomes" id="UP000017820"/>
    </source>
</evidence>
<dbReference type="EMBL" id="AUSV01000017">
    <property type="protein sequence ID" value="ESP94253.1"/>
    <property type="molecule type" value="Genomic_DNA"/>
</dbReference>
<evidence type="ECO:0000313" key="1">
    <source>
        <dbReference type="EMBL" id="ESP94253.1"/>
    </source>
</evidence>
<gene>
    <name evidence="1" type="ORF">PL2TA16_02098</name>
</gene>